<dbReference type="AlphaFoldDB" id="A0A0N4WTS3"/>
<proteinExistence type="predicted"/>
<organism evidence="1">
    <name type="scientific">Haemonchus placei</name>
    <name type="common">Barber's pole worm</name>
    <dbReference type="NCBI Taxonomy" id="6290"/>
    <lineage>
        <taxon>Eukaryota</taxon>
        <taxon>Metazoa</taxon>
        <taxon>Ecdysozoa</taxon>
        <taxon>Nematoda</taxon>
        <taxon>Chromadorea</taxon>
        <taxon>Rhabditida</taxon>
        <taxon>Rhabditina</taxon>
        <taxon>Rhabditomorpha</taxon>
        <taxon>Strongyloidea</taxon>
        <taxon>Trichostrongylidae</taxon>
        <taxon>Haemonchus</taxon>
    </lineage>
</organism>
<name>A0A0N4WTS3_HAEPC</name>
<sequence>LKVIISHKVVPVTAWWCTACHNVSGRNVHLFFSFGCNTNAIRNSSGRRDSPA</sequence>
<evidence type="ECO:0000313" key="1">
    <source>
        <dbReference type="WBParaSite" id="HPLM_0001500401-mRNA-1"/>
    </source>
</evidence>
<accession>A0A0N4WTS3</accession>
<reference evidence="1" key="1">
    <citation type="submission" date="2017-02" db="UniProtKB">
        <authorList>
            <consortium name="WormBaseParasite"/>
        </authorList>
    </citation>
    <scope>IDENTIFICATION</scope>
</reference>
<dbReference type="WBParaSite" id="HPLM_0001500401-mRNA-1">
    <property type="protein sequence ID" value="HPLM_0001500401-mRNA-1"/>
    <property type="gene ID" value="HPLM_0001500401"/>
</dbReference>
<protein>
    <submittedName>
        <fullName evidence="1">Cytochrome c nitrite reductase small subunit</fullName>
    </submittedName>
</protein>